<dbReference type="Gene3D" id="2.60.210.10">
    <property type="entry name" value="Apoptosis, Tumor Necrosis Factor Receptor Associated Protein 2, Chain A"/>
    <property type="match status" value="1"/>
</dbReference>
<dbReference type="PANTHER" id="PTHR46162:SF2">
    <property type="entry name" value="ANKYRIN REPEAT-CONTAINING PROTEIN-RELATED"/>
    <property type="match status" value="1"/>
</dbReference>
<comment type="caution">
    <text evidence="3">The sequence shown here is derived from an EMBL/GenBank/DDBJ whole genome shotgun (WGS) entry which is preliminary data.</text>
</comment>
<reference evidence="3 4" key="1">
    <citation type="submission" date="2019-11" db="EMBL/GenBank/DDBJ databases">
        <title>Whole genome sequence of Oryza granulata.</title>
        <authorList>
            <person name="Li W."/>
        </authorList>
    </citation>
    <scope>NUCLEOTIDE SEQUENCE [LARGE SCALE GENOMIC DNA]</scope>
    <source>
        <strain evidence="4">cv. Menghai</strain>
        <tissue evidence="3">Leaf</tissue>
    </source>
</reference>
<dbReference type="InterPro" id="IPR002083">
    <property type="entry name" value="MATH/TRAF_dom"/>
</dbReference>
<sequence length="150" mass="16783">MSFSGRSNKGQSLKSKQAVRVPPPPAAQTTFKWRIDGFSSLLDKVNHKFHTASTSSGTSCMFPLGALKKSPGFLVNNSCVFGVQFVKVVTAKANDTSEILFVQKMNPFNEAKVYTWDIEDFFALKNPIYSPEFKTDGHKWCYFLNLQCLA</sequence>
<proteinExistence type="predicted"/>
<dbReference type="AlphaFoldDB" id="A0A6G1EXU1"/>
<dbReference type="EMBL" id="SPHZ02000002">
    <property type="protein sequence ID" value="KAF0929457.1"/>
    <property type="molecule type" value="Genomic_DNA"/>
</dbReference>
<evidence type="ECO:0000313" key="4">
    <source>
        <dbReference type="Proteomes" id="UP000479710"/>
    </source>
</evidence>
<protein>
    <recommendedName>
        <fullName evidence="2">MATH domain-containing protein</fullName>
    </recommendedName>
</protein>
<evidence type="ECO:0000256" key="1">
    <source>
        <dbReference type="SAM" id="MobiDB-lite"/>
    </source>
</evidence>
<dbReference type="OrthoDB" id="1883087at2759"/>
<evidence type="ECO:0000313" key="3">
    <source>
        <dbReference type="EMBL" id="KAF0929457.1"/>
    </source>
</evidence>
<gene>
    <name evidence="3" type="ORF">E2562_021558</name>
</gene>
<accession>A0A6G1EXU1</accession>
<dbReference type="PROSITE" id="PS50144">
    <property type="entry name" value="MATH"/>
    <property type="match status" value="1"/>
</dbReference>
<dbReference type="Proteomes" id="UP000479710">
    <property type="component" value="Unassembled WGS sequence"/>
</dbReference>
<feature type="region of interest" description="Disordered" evidence="1">
    <location>
        <begin position="1"/>
        <end position="26"/>
    </location>
</feature>
<dbReference type="SUPFAM" id="SSF49599">
    <property type="entry name" value="TRAF domain-like"/>
    <property type="match status" value="1"/>
</dbReference>
<evidence type="ECO:0000259" key="2">
    <source>
        <dbReference type="PROSITE" id="PS50144"/>
    </source>
</evidence>
<feature type="domain" description="MATH" evidence="2">
    <location>
        <begin position="111"/>
        <end position="150"/>
    </location>
</feature>
<name>A0A6G1EXU1_9ORYZ</name>
<keyword evidence="4" id="KW-1185">Reference proteome</keyword>
<feature type="compositionally biased region" description="Polar residues" evidence="1">
    <location>
        <begin position="1"/>
        <end position="15"/>
    </location>
</feature>
<organism evidence="3 4">
    <name type="scientific">Oryza meyeriana var. granulata</name>
    <dbReference type="NCBI Taxonomy" id="110450"/>
    <lineage>
        <taxon>Eukaryota</taxon>
        <taxon>Viridiplantae</taxon>
        <taxon>Streptophyta</taxon>
        <taxon>Embryophyta</taxon>
        <taxon>Tracheophyta</taxon>
        <taxon>Spermatophyta</taxon>
        <taxon>Magnoliopsida</taxon>
        <taxon>Liliopsida</taxon>
        <taxon>Poales</taxon>
        <taxon>Poaceae</taxon>
        <taxon>BOP clade</taxon>
        <taxon>Oryzoideae</taxon>
        <taxon>Oryzeae</taxon>
        <taxon>Oryzinae</taxon>
        <taxon>Oryza</taxon>
        <taxon>Oryza meyeriana</taxon>
    </lineage>
</organism>
<dbReference type="PANTHER" id="PTHR46162">
    <property type="entry name" value="TRAF-LIKE FAMILY PROTEIN"/>
    <property type="match status" value="1"/>
</dbReference>
<dbReference type="InterPro" id="IPR008974">
    <property type="entry name" value="TRAF-like"/>
</dbReference>